<evidence type="ECO:0000313" key="3">
    <source>
        <dbReference type="EMBL" id="GGE18731.1"/>
    </source>
</evidence>
<organism evidence="3 4">
    <name type="scientific">Sandarakinorhabdus glacialis</name>
    <dbReference type="NCBI Taxonomy" id="1614636"/>
    <lineage>
        <taxon>Bacteria</taxon>
        <taxon>Pseudomonadati</taxon>
        <taxon>Pseudomonadota</taxon>
        <taxon>Alphaproteobacteria</taxon>
        <taxon>Sphingomonadales</taxon>
        <taxon>Sphingosinicellaceae</taxon>
        <taxon>Sandarakinorhabdus</taxon>
    </lineage>
</organism>
<dbReference type="GO" id="GO:0035243">
    <property type="term" value="F:protein-arginine omega-N symmetric methyltransferase activity"/>
    <property type="evidence" value="ECO:0007669"/>
    <property type="project" value="TreeGrafter"/>
</dbReference>
<dbReference type="GO" id="GO:0032259">
    <property type="term" value="P:methylation"/>
    <property type="evidence" value="ECO:0007669"/>
    <property type="project" value="UniProtKB-KW"/>
</dbReference>
<reference evidence="3" key="1">
    <citation type="journal article" date="2014" name="Int. J. Syst. Evol. Microbiol.">
        <title>Complete genome sequence of Corynebacterium casei LMG S-19264T (=DSM 44701T), isolated from a smear-ripened cheese.</title>
        <authorList>
            <consortium name="US DOE Joint Genome Institute (JGI-PGF)"/>
            <person name="Walter F."/>
            <person name="Albersmeier A."/>
            <person name="Kalinowski J."/>
            <person name="Ruckert C."/>
        </authorList>
    </citation>
    <scope>NUCLEOTIDE SEQUENCE</scope>
    <source>
        <strain evidence="3">CGMCC 1.15519</strain>
    </source>
</reference>
<dbReference type="InterPro" id="IPR003788">
    <property type="entry name" value="NDUFAF7"/>
</dbReference>
<dbReference type="Pfam" id="PF02636">
    <property type="entry name" value="Methyltransf_28"/>
    <property type="match status" value="1"/>
</dbReference>
<dbReference type="InterPro" id="IPR038375">
    <property type="entry name" value="NDUFAF7_sf"/>
</dbReference>
<dbReference type="PANTHER" id="PTHR12049:SF7">
    <property type="entry name" value="PROTEIN ARGININE METHYLTRANSFERASE NDUFAF7, MITOCHONDRIAL"/>
    <property type="match status" value="1"/>
</dbReference>
<keyword evidence="1" id="KW-0489">Methyltransferase</keyword>
<keyword evidence="2" id="KW-0808">Transferase</keyword>
<name>A0A917EAP7_9SPHN</name>
<dbReference type="Gene3D" id="3.40.50.12710">
    <property type="match status" value="1"/>
</dbReference>
<evidence type="ECO:0000256" key="2">
    <source>
        <dbReference type="ARBA" id="ARBA00022679"/>
    </source>
</evidence>
<dbReference type="AlphaFoldDB" id="A0A917EAP7"/>
<proteinExistence type="predicted"/>
<sequence length="329" mass="34549">MSGLAEALRGRIAAGGPLRLDDWMAACNGHYYAGRDPFGAAGDFVTAPEISQMFGELIGGWVGDLWTRAGCPEAVLSEFGPGRGTLMGDLQRVLGTLPAGPGTLDLHLVETSPVLRAAQTHLPATWHDRVQDLPDDKPMIVVANEFFDALPIRQFLGGAERVVDVDGDGFVAATLPSDAPPGEVCEPGLAIMALVGERLRRHGGAALIIDYGYWQAQGVDSLQALRHHESADPFAAPGESDLTAHVDFAALARAAGDVRVSGPLPQGVWLGRLGIEARAAALKRRATPAQAAGIEAALVRLTAPTTMGALFKVMALSSRDWPVPAGFDA</sequence>
<accession>A0A917EAP7</accession>
<comment type="caution">
    <text evidence="3">The sequence shown here is derived from an EMBL/GenBank/DDBJ whole genome shotgun (WGS) entry which is preliminary data.</text>
</comment>
<dbReference type="Proteomes" id="UP000635071">
    <property type="component" value="Unassembled WGS sequence"/>
</dbReference>
<dbReference type="RefSeq" id="WP_243450761.1">
    <property type="nucleotide sequence ID" value="NZ_BMJM01000010.1"/>
</dbReference>
<gene>
    <name evidence="3" type="ORF">GCM10011529_26460</name>
</gene>
<protein>
    <submittedName>
        <fullName evidence="3">ATP synthase subunit beta</fullName>
    </submittedName>
</protein>
<dbReference type="SUPFAM" id="SSF53335">
    <property type="entry name" value="S-adenosyl-L-methionine-dependent methyltransferases"/>
    <property type="match status" value="1"/>
</dbReference>
<dbReference type="PANTHER" id="PTHR12049">
    <property type="entry name" value="PROTEIN ARGININE METHYLTRANSFERASE NDUFAF7, MITOCHONDRIAL"/>
    <property type="match status" value="1"/>
</dbReference>
<dbReference type="InterPro" id="IPR029063">
    <property type="entry name" value="SAM-dependent_MTases_sf"/>
</dbReference>
<evidence type="ECO:0000313" key="4">
    <source>
        <dbReference type="Proteomes" id="UP000635071"/>
    </source>
</evidence>
<keyword evidence="4" id="KW-1185">Reference proteome</keyword>
<evidence type="ECO:0000256" key="1">
    <source>
        <dbReference type="ARBA" id="ARBA00022603"/>
    </source>
</evidence>
<dbReference type="EMBL" id="BMJM01000010">
    <property type="protein sequence ID" value="GGE18731.1"/>
    <property type="molecule type" value="Genomic_DNA"/>
</dbReference>
<reference evidence="3" key="2">
    <citation type="submission" date="2020-09" db="EMBL/GenBank/DDBJ databases">
        <authorList>
            <person name="Sun Q."/>
            <person name="Zhou Y."/>
        </authorList>
    </citation>
    <scope>NUCLEOTIDE SEQUENCE</scope>
    <source>
        <strain evidence="3">CGMCC 1.15519</strain>
    </source>
</reference>